<keyword evidence="1" id="KW-0812">Transmembrane</keyword>
<evidence type="ECO:0000313" key="3">
    <source>
        <dbReference type="Proteomes" id="UP001314205"/>
    </source>
</evidence>
<evidence type="ECO:0000256" key="1">
    <source>
        <dbReference type="SAM" id="Phobius"/>
    </source>
</evidence>
<comment type="caution">
    <text evidence="2">The sequence shown here is derived from an EMBL/GenBank/DDBJ whole genome shotgun (WGS) entry which is preliminary data.</text>
</comment>
<organism evidence="2 3">
    <name type="scientific">Parnassius mnemosyne</name>
    <name type="common">clouded apollo</name>
    <dbReference type="NCBI Taxonomy" id="213953"/>
    <lineage>
        <taxon>Eukaryota</taxon>
        <taxon>Metazoa</taxon>
        <taxon>Ecdysozoa</taxon>
        <taxon>Arthropoda</taxon>
        <taxon>Hexapoda</taxon>
        <taxon>Insecta</taxon>
        <taxon>Pterygota</taxon>
        <taxon>Neoptera</taxon>
        <taxon>Endopterygota</taxon>
        <taxon>Lepidoptera</taxon>
        <taxon>Glossata</taxon>
        <taxon>Ditrysia</taxon>
        <taxon>Papilionoidea</taxon>
        <taxon>Papilionidae</taxon>
        <taxon>Parnassiinae</taxon>
        <taxon>Parnassini</taxon>
        <taxon>Parnassius</taxon>
        <taxon>Driopa</taxon>
    </lineage>
</organism>
<keyword evidence="1" id="KW-0472">Membrane</keyword>
<name>A0AAV1LAK4_9NEOP</name>
<evidence type="ECO:0000313" key="2">
    <source>
        <dbReference type="EMBL" id="CAK1591342.1"/>
    </source>
</evidence>
<dbReference type="InterPro" id="IPR032145">
    <property type="entry name" value="DUF4818"/>
</dbReference>
<reference evidence="2 3" key="1">
    <citation type="submission" date="2023-11" db="EMBL/GenBank/DDBJ databases">
        <authorList>
            <person name="Hedman E."/>
            <person name="Englund M."/>
            <person name="Stromberg M."/>
            <person name="Nyberg Akerstrom W."/>
            <person name="Nylinder S."/>
            <person name="Jareborg N."/>
            <person name="Kallberg Y."/>
            <person name="Kronander E."/>
        </authorList>
    </citation>
    <scope>NUCLEOTIDE SEQUENCE [LARGE SCALE GENOMIC DNA]</scope>
</reference>
<dbReference type="AlphaFoldDB" id="A0AAV1LAK4"/>
<keyword evidence="1" id="KW-1133">Transmembrane helix</keyword>
<sequence>MTNTSAIILALSLLINNVTFLSKTSILEGKNFSTPLVYILSVCLLLREVPILPKFLWARYTSACFLFEIAVSLAVLEYSLVHVWNIIEQYVFLHADELLVQITDKPDLEWLVCHICYGESECSVIFAHLLLKILSFAFLLTVCYLVAVK</sequence>
<accession>A0AAV1LAK4</accession>
<protein>
    <submittedName>
        <fullName evidence="2">Uncharacterized protein</fullName>
    </submittedName>
</protein>
<keyword evidence="3" id="KW-1185">Reference proteome</keyword>
<gene>
    <name evidence="2" type="ORF">PARMNEM_LOCUS11595</name>
</gene>
<feature type="transmembrane region" description="Helical" evidence="1">
    <location>
        <begin position="36"/>
        <end position="57"/>
    </location>
</feature>
<dbReference type="EMBL" id="CAVLGL010000086">
    <property type="protein sequence ID" value="CAK1591342.1"/>
    <property type="molecule type" value="Genomic_DNA"/>
</dbReference>
<feature type="transmembrane region" description="Helical" evidence="1">
    <location>
        <begin position="125"/>
        <end position="147"/>
    </location>
</feature>
<proteinExistence type="predicted"/>
<feature type="transmembrane region" description="Helical" evidence="1">
    <location>
        <begin position="64"/>
        <end position="87"/>
    </location>
</feature>
<dbReference type="Proteomes" id="UP001314205">
    <property type="component" value="Unassembled WGS sequence"/>
</dbReference>
<dbReference type="Pfam" id="PF16089">
    <property type="entry name" value="DUF4818"/>
    <property type="match status" value="1"/>
</dbReference>